<evidence type="ECO:0000313" key="12">
    <source>
        <dbReference type="Proteomes" id="UP001447842"/>
    </source>
</evidence>
<evidence type="ECO:0000256" key="6">
    <source>
        <dbReference type="ARBA" id="ARBA00022723"/>
    </source>
</evidence>
<evidence type="ECO:0000256" key="9">
    <source>
        <dbReference type="ARBA" id="ARBA00022842"/>
    </source>
</evidence>
<evidence type="ECO:0000256" key="5">
    <source>
        <dbReference type="ARBA" id="ARBA00022694"/>
    </source>
</evidence>
<dbReference type="InterPro" id="IPR027417">
    <property type="entry name" value="P-loop_NTPase"/>
</dbReference>
<dbReference type="SUPFAM" id="SSF52540">
    <property type="entry name" value="P-loop containing nucleoside triphosphate hydrolases"/>
    <property type="match status" value="1"/>
</dbReference>
<dbReference type="Proteomes" id="UP001447842">
    <property type="component" value="Chromosome"/>
</dbReference>
<comment type="similarity">
    <text evidence="2">Belongs to the TsaE family.</text>
</comment>
<evidence type="ECO:0000313" key="11">
    <source>
        <dbReference type="EMBL" id="XAU16049.1"/>
    </source>
</evidence>
<name>A0ABZ3HE59_9BACT</name>
<keyword evidence="7" id="KW-0547">Nucleotide-binding</keyword>
<accession>A0ABZ3HE59</accession>
<proteinExistence type="inferred from homology"/>
<comment type="subcellular location">
    <subcellularLocation>
        <location evidence="1">Cytoplasm</location>
    </subcellularLocation>
</comment>
<keyword evidence="5" id="KW-0819">tRNA processing</keyword>
<dbReference type="Gene3D" id="3.40.50.300">
    <property type="entry name" value="P-loop containing nucleotide triphosphate hydrolases"/>
    <property type="match status" value="1"/>
</dbReference>
<protein>
    <recommendedName>
        <fullName evidence="3">tRNA threonylcarbamoyladenosine biosynthesis protein TsaE</fullName>
    </recommendedName>
    <alternativeName>
        <fullName evidence="10">t(6)A37 threonylcarbamoyladenosine biosynthesis protein TsaE</fullName>
    </alternativeName>
</protein>
<gene>
    <name evidence="11" type="primary">tsaE</name>
    <name evidence="11" type="ORF">WCY31_04920</name>
</gene>
<evidence type="ECO:0000256" key="8">
    <source>
        <dbReference type="ARBA" id="ARBA00022840"/>
    </source>
</evidence>
<evidence type="ECO:0000256" key="2">
    <source>
        <dbReference type="ARBA" id="ARBA00007599"/>
    </source>
</evidence>
<sequence>MRQLKCGREDLDRVVGAMMDALPRGGVVVLQGDLASGKTTLTQAAARHLNIDEPVTSPTFSLQQCYGDQMFHYDIYNHGIEHFLALGLLEELEKPGYHFIEWGDETLIEMLKIAEIPAVVIEIEKCAPDARCYKVYHA</sequence>
<organism evidence="11 12">
    <name type="scientific">Sulfurimonas diazotrophicus</name>
    <dbReference type="NCBI Taxonomy" id="3131939"/>
    <lineage>
        <taxon>Bacteria</taxon>
        <taxon>Pseudomonadati</taxon>
        <taxon>Campylobacterota</taxon>
        <taxon>Epsilonproteobacteria</taxon>
        <taxon>Campylobacterales</taxon>
        <taxon>Sulfurimonadaceae</taxon>
        <taxon>Sulfurimonas</taxon>
    </lineage>
</organism>
<dbReference type="PANTHER" id="PTHR33540:SF2">
    <property type="entry name" value="TRNA THREONYLCARBAMOYLADENOSINE BIOSYNTHESIS PROTEIN TSAE"/>
    <property type="match status" value="1"/>
</dbReference>
<dbReference type="Pfam" id="PF02367">
    <property type="entry name" value="TsaE"/>
    <property type="match status" value="1"/>
</dbReference>
<keyword evidence="6" id="KW-0479">Metal-binding</keyword>
<keyword evidence="8" id="KW-0067">ATP-binding</keyword>
<dbReference type="EMBL" id="CP147920">
    <property type="protein sequence ID" value="XAU16049.1"/>
    <property type="molecule type" value="Genomic_DNA"/>
</dbReference>
<dbReference type="InterPro" id="IPR003442">
    <property type="entry name" value="T6A_TsaE"/>
</dbReference>
<evidence type="ECO:0000256" key="10">
    <source>
        <dbReference type="ARBA" id="ARBA00032441"/>
    </source>
</evidence>
<reference evidence="11 12" key="1">
    <citation type="submission" date="2024-03" db="EMBL/GenBank/DDBJ databases">
        <title>Sulfurimonas sp. HSL3-1.</title>
        <authorList>
            <person name="Wang S."/>
        </authorList>
    </citation>
    <scope>NUCLEOTIDE SEQUENCE [LARGE SCALE GENOMIC DNA]</scope>
    <source>
        <strain evidence="11 12">HSL3-1</strain>
    </source>
</reference>
<dbReference type="PANTHER" id="PTHR33540">
    <property type="entry name" value="TRNA THREONYLCARBAMOYLADENOSINE BIOSYNTHESIS PROTEIN TSAE"/>
    <property type="match status" value="1"/>
</dbReference>
<dbReference type="RefSeq" id="WP_345973415.1">
    <property type="nucleotide sequence ID" value="NZ_CP147920.1"/>
</dbReference>
<dbReference type="NCBIfam" id="TIGR00150">
    <property type="entry name" value="T6A_YjeE"/>
    <property type="match status" value="1"/>
</dbReference>
<evidence type="ECO:0000256" key="7">
    <source>
        <dbReference type="ARBA" id="ARBA00022741"/>
    </source>
</evidence>
<keyword evidence="9" id="KW-0460">Magnesium</keyword>
<keyword evidence="4" id="KW-0963">Cytoplasm</keyword>
<evidence type="ECO:0000256" key="3">
    <source>
        <dbReference type="ARBA" id="ARBA00019010"/>
    </source>
</evidence>
<evidence type="ECO:0000256" key="1">
    <source>
        <dbReference type="ARBA" id="ARBA00004496"/>
    </source>
</evidence>
<keyword evidence="12" id="KW-1185">Reference proteome</keyword>
<evidence type="ECO:0000256" key="4">
    <source>
        <dbReference type="ARBA" id="ARBA00022490"/>
    </source>
</evidence>